<evidence type="ECO:0000256" key="13">
    <source>
        <dbReference type="HAMAP-Rule" id="MF_00782"/>
    </source>
</evidence>
<dbReference type="UniPathway" id="UPA00142">
    <property type="reaction ID" value="UER00209"/>
</dbReference>
<accession>B1BV13</accession>
<dbReference type="Pfam" id="PF04262">
    <property type="entry name" value="Glu_cys_ligase"/>
    <property type="match status" value="1"/>
</dbReference>
<dbReference type="InterPro" id="IPR006334">
    <property type="entry name" value="Glut_cys_ligase"/>
</dbReference>
<evidence type="ECO:0000256" key="5">
    <source>
        <dbReference type="ARBA" id="ARBA00022684"/>
    </source>
</evidence>
<comment type="catalytic activity">
    <reaction evidence="13">
        <text>gamma-L-glutamyl-L-cysteine + glycine + ATP = glutathione + ADP + phosphate + H(+)</text>
        <dbReference type="Rhea" id="RHEA:13557"/>
        <dbReference type="ChEBI" id="CHEBI:15378"/>
        <dbReference type="ChEBI" id="CHEBI:30616"/>
        <dbReference type="ChEBI" id="CHEBI:43474"/>
        <dbReference type="ChEBI" id="CHEBI:57305"/>
        <dbReference type="ChEBI" id="CHEBI:57925"/>
        <dbReference type="ChEBI" id="CHEBI:58173"/>
        <dbReference type="ChEBI" id="CHEBI:456216"/>
        <dbReference type="EC" id="6.3.2.3"/>
    </reaction>
</comment>
<dbReference type="EC" id="6.3.2.3" evidence="13"/>
<reference evidence="15 16" key="1">
    <citation type="submission" date="2007-07" db="EMBL/GenBank/DDBJ databases">
        <title>Annotation of Clostridium perfringens E str. JGS1987.</title>
        <authorList>
            <person name="Paulsen I."/>
            <person name="Sebastian Y."/>
        </authorList>
    </citation>
    <scope>NUCLEOTIDE SEQUENCE [LARGE SCALE GENOMIC DNA]</scope>
    <source>
        <strain evidence="16">E str. JGS1987</strain>
    </source>
</reference>
<evidence type="ECO:0000256" key="4">
    <source>
        <dbReference type="ARBA" id="ARBA00022598"/>
    </source>
</evidence>
<keyword evidence="7 13" id="KW-0547">Nucleotide-binding</keyword>
<evidence type="ECO:0000256" key="9">
    <source>
        <dbReference type="ARBA" id="ARBA00022842"/>
    </source>
</evidence>
<evidence type="ECO:0000256" key="1">
    <source>
        <dbReference type="ARBA" id="ARBA00001936"/>
    </source>
</evidence>
<evidence type="ECO:0000256" key="7">
    <source>
        <dbReference type="ARBA" id="ARBA00022741"/>
    </source>
</evidence>
<evidence type="ECO:0000313" key="15">
    <source>
        <dbReference type="EMBL" id="EDT14461.1"/>
    </source>
</evidence>
<protein>
    <recommendedName>
        <fullName evidence="13">Glutathione biosynthesis bifunctional protein GshAB</fullName>
    </recommendedName>
    <alternativeName>
        <fullName evidence="13">Gamma-GCS-GS</fullName>
        <shortName evidence="13">GCS-GS</shortName>
    </alternativeName>
    <domain>
        <recommendedName>
            <fullName evidence="13">Glutamate--cysteine ligase</fullName>
            <ecNumber evidence="13">6.3.2.2</ecNumber>
        </recommendedName>
        <alternativeName>
            <fullName evidence="13">Gamma-ECS</fullName>
            <shortName evidence="13">GCS</shortName>
        </alternativeName>
        <alternativeName>
            <fullName evidence="13">Gamma-glutamylcysteine synthetase</fullName>
        </alternativeName>
    </domain>
    <domain>
        <recommendedName>
            <fullName evidence="13">Glutathione synthetase</fullName>
            <ecNumber evidence="13">6.3.2.3</ecNumber>
        </recommendedName>
        <alternativeName>
            <fullName evidence="13">GSH synthetase</fullName>
            <shortName evidence="13">GS</shortName>
            <shortName evidence="13">GSH-S</shortName>
            <shortName evidence="13">GSHase</shortName>
        </alternativeName>
        <alternativeName>
            <fullName evidence="13">Glutathione synthase</fullName>
        </alternativeName>
    </domain>
</protein>
<evidence type="ECO:0000256" key="11">
    <source>
        <dbReference type="ARBA" id="ARBA00023268"/>
    </source>
</evidence>
<dbReference type="HAMAP" id="MF_00782">
    <property type="entry name" value="Glut_biosynth"/>
    <property type="match status" value="1"/>
</dbReference>
<keyword evidence="5 13" id="KW-0317">Glutathione biosynthesis</keyword>
<dbReference type="PANTHER" id="PTHR38761:SF1">
    <property type="entry name" value="GLUTAMATE--CYSTEINE LIGASE"/>
    <property type="match status" value="1"/>
</dbReference>
<evidence type="ECO:0000313" key="16">
    <source>
        <dbReference type="Proteomes" id="UP000005337"/>
    </source>
</evidence>
<comment type="catalytic activity">
    <reaction evidence="12 13">
        <text>L-cysteine + L-glutamate + ATP = gamma-L-glutamyl-L-cysteine + ADP + phosphate + H(+)</text>
        <dbReference type="Rhea" id="RHEA:13285"/>
        <dbReference type="ChEBI" id="CHEBI:15378"/>
        <dbReference type="ChEBI" id="CHEBI:29985"/>
        <dbReference type="ChEBI" id="CHEBI:30616"/>
        <dbReference type="ChEBI" id="CHEBI:35235"/>
        <dbReference type="ChEBI" id="CHEBI:43474"/>
        <dbReference type="ChEBI" id="CHEBI:58173"/>
        <dbReference type="ChEBI" id="CHEBI:456216"/>
        <dbReference type="EC" id="6.3.2.2"/>
    </reaction>
</comment>
<comment type="similarity">
    <text evidence="13">In the N-terminal section; belongs to the glutamate--cysteine ligase type 1 family. Type 2 subfamily.</text>
</comment>
<dbReference type="PROSITE" id="PS50975">
    <property type="entry name" value="ATP_GRASP"/>
    <property type="match status" value="1"/>
</dbReference>
<dbReference type="Gene3D" id="3.30.470.20">
    <property type="entry name" value="ATP-grasp fold, B domain"/>
    <property type="match status" value="2"/>
</dbReference>
<keyword evidence="10" id="KW-0464">Manganese</keyword>
<keyword evidence="4 13" id="KW-0436">Ligase</keyword>
<dbReference type="NCBIfam" id="NF002688">
    <property type="entry name" value="PRK02471.1"/>
    <property type="match status" value="1"/>
</dbReference>
<dbReference type="GO" id="GO:0004357">
    <property type="term" value="F:glutamate-cysteine ligase activity"/>
    <property type="evidence" value="ECO:0007669"/>
    <property type="project" value="UniProtKB-UniRule"/>
</dbReference>
<dbReference type="RefSeq" id="WP_003464485.1">
    <property type="nucleotide sequence ID" value="NZ_ABDW01000022.1"/>
</dbReference>
<keyword evidence="8 13" id="KW-0067">ATP-binding</keyword>
<evidence type="ECO:0000256" key="6">
    <source>
        <dbReference type="ARBA" id="ARBA00022723"/>
    </source>
</evidence>
<dbReference type="InterPro" id="IPR014746">
    <property type="entry name" value="Gln_synth/guanido_kin_cat_dom"/>
</dbReference>
<dbReference type="GO" id="GO:0005829">
    <property type="term" value="C:cytosol"/>
    <property type="evidence" value="ECO:0007669"/>
    <property type="project" value="TreeGrafter"/>
</dbReference>
<dbReference type="PANTHER" id="PTHR38761">
    <property type="entry name" value="GLUTAMATE--CYSTEINE LIGASE"/>
    <property type="match status" value="1"/>
</dbReference>
<feature type="region of interest" description="Glutamate--cysteine ligase" evidence="13">
    <location>
        <begin position="1"/>
        <end position="355"/>
    </location>
</feature>
<keyword evidence="9" id="KW-0460">Magnesium</keyword>
<evidence type="ECO:0000256" key="3">
    <source>
        <dbReference type="ARBA" id="ARBA00005006"/>
    </source>
</evidence>
<gene>
    <name evidence="13 15" type="primary">gshAB</name>
    <name evidence="13" type="synonym">gshF</name>
    <name evidence="15" type="ORF">AC3_2035</name>
</gene>
<dbReference type="NCBIfam" id="TIGR01435">
    <property type="entry name" value="glu_cys_lig_rel"/>
    <property type="match status" value="1"/>
</dbReference>
<dbReference type="InterPro" id="IPR007370">
    <property type="entry name" value="Glu_cys_ligase"/>
</dbReference>
<keyword evidence="6" id="KW-0479">Metal-binding</keyword>
<evidence type="ECO:0000256" key="2">
    <source>
        <dbReference type="ARBA" id="ARBA00001946"/>
    </source>
</evidence>
<sequence length="779" mass="90679">MVNLDKGLLKIIKDESLEDYFIKANFGLEKENVRVTERGNLALTPHPKAFGDREKNPYIKTDFSESQLEMVTPVCNTLEEVYSFICNLNKVVSLEIIKNGEFLWPQSNPPILPREEEIPIAKLSNREDELYRENLSYKYGKKKQVISGIHYNFSFKEEFIKLLYKELKVEKDFREFKDDIYLRMARNFQKYHWLLIYLTGASPVFHESYIDEIKEEGEKLGEDSYYIKDDTSLRNSSYGYKNKKDYYVSYNSIGEYASDIKNLVKDKEIQSIKEYYNPIRLKSLGSEDMLESLLHKGIDYLEVRLLDLDPLSIQGVSKETLYLVHLFMIYTLLKENKEITYKDQEEFFKNHDMVALKGRNEEAVIYENGVPVLLKDKGREILSEMDEIVEILFSNNEEFKNVIKRALEKINNPHDTISEKLIKDIKEEGYINFHMRLAKEYLNNFKNKEFNLVGYEDLELSTQILILDAIKRGIEFNMMDRLENFISLSDGEKVEYVKQATKTSKDSYITALIMENKLVTKDILRENNIRVPKGKDYENIDEAKKDFRLFKNEKIVIKPKSTNFGLGISIFPGEYSREDYDKAVEIAFREDSSILIEEFMTGKEYRFLVIGEEVVGILHREPANVIGNGESTIEELVFEKNKDPLRGKGYKTPLEKIKLGEIEEMFLKNQGLSFKSIPKNGEKIYLRENSNISTGGDSIDFTDKIHPSYKEVALKAAKAVKALICGVDMVIDNIEEEAKEKNHGIIELNFNPAIHIHCFPYKGENRKAGEKILDLLFNY</sequence>
<evidence type="ECO:0000256" key="12">
    <source>
        <dbReference type="ARBA" id="ARBA00048819"/>
    </source>
</evidence>
<comment type="function">
    <text evidence="13">Synthesizes glutathione from L-glutamate and L-cysteine via gamma-L-glutamyl-L-cysteine.</text>
</comment>
<dbReference type="GO" id="GO:0046872">
    <property type="term" value="F:metal ion binding"/>
    <property type="evidence" value="ECO:0007669"/>
    <property type="project" value="UniProtKB-KW"/>
</dbReference>
<evidence type="ECO:0000259" key="14">
    <source>
        <dbReference type="PROSITE" id="PS50975"/>
    </source>
</evidence>
<evidence type="ECO:0000256" key="10">
    <source>
        <dbReference type="ARBA" id="ARBA00023211"/>
    </source>
</evidence>
<dbReference type="EC" id="6.3.2.2" evidence="13"/>
<dbReference type="InterPro" id="IPR006335">
    <property type="entry name" value="Glut_biosynth"/>
</dbReference>
<organism evidence="15 16">
    <name type="scientific">Clostridium perfringens E str. JGS1987</name>
    <dbReference type="NCBI Taxonomy" id="451755"/>
    <lineage>
        <taxon>Bacteria</taxon>
        <taxon>Bacillati</taxon>
        <taxon>Bacillota</taxon>
        <taxon>Clostridia</taxon>
        <taxon>Eubacteriales</taxon>
        <taxon>Clostridiaceae</taxon>
        <taxon>Clostridium</taxon>
    </lineage>
</organism>
<comment type="caution">
    <text evidence="15">The sequence shown here is derived from an EMBL/GenBank/DDBJ whole genome shotgun (WGS) entry which is preliminary data.</text>
</comment>
<comment type="cofactor">
    <cofactor evidence="1">
        <name>Mn(2+)</name>
        <dbReference type="ChEBI" id="CHEBI:29035"/>
    </cofactor>
</comment>
<feature type="domain" description="ATP-grasp" evidence="14">
    <location>
        <begin position="521"/>
        <end position="777"/>
    </location>
</feature>
<dbReference type="Gene3D" id="3.30.590.20">
    <property type="match status" value="1"/>
</dbReference>
<dbReference type="Pfam" id="PF18419">
    <property type="entry name" value="ATP-grasp_6"/>
    <property type="match status" value="1"/>
</dbReference>
<keyword evidence="11 13" id="KW-0511">Multifunctional enzyme</keyword>
<comment type="subunit">
    <text evidence="13">Monomer.</text>
</comment>
<dbReference type="GO" id="GO:0004363">
    <property type="term" value="F:glutathione synthase activity"/>
    <property type="evidence" value="ECO:0007669"/>
    <property type="project" value="UniProtKB-UniRule"/>
</dbReference>
<dbReference type="SUPFAM" id="SSF55931">
    <property type="entry name" value="Glutamine synthetase/guanido kinase"/>
    <property type="match status" value="1"/>
</dbReference>
<dbReference type="InterPro" id="IPR011761">
    <property type="entry name" value="ATP-grasp"/>
</dbReference>
<dbReference type="GO" id="GO:0005524">
    <property type="term" value="F:ATP binding"/>
    <property type="evidence" value="ECO:0007669"/>
    <property type="project" value="UniProtKB-UniRule"/>
</dbReference>
<dbReference type="EMBL" id="ABDW01000022">
    <property type="protein sequence ID" value="EDT14461.1"/>
    <property type="molecule type" value="Genomic_DNA"/>
</dbReference>
<dbReference type="InterPro" id="IPR040657">
    <property type="entry name" value="GshAB_ATP-grasp"/>
</dbReference>
<proteinExistence type="inferred from homology"/>
<dbReference type="SUPFAM" id="SSF56059">
    <property type="entry name" value="Glutathione synthetase ATP-binding domain-like"/>
    <property type="match status" value="1"/>
</dbReference>
<name>B1BV13_CLOPF</name>
<comment type="pathway">
    <text evidence="3 13">Sulfur metabolism; glutathione biosynthesis; glutathione from L-cysteine and L-glutamate: step 1/2.</text>
</comment>
<evidence type="ECO:0000256" key="8">
    <source>
        <dbReference type="ARBA" id="ARBA00022840"/>
    </source>
</evidence>
<comment type="pathway">
    <text evidence="13">Sulfur metabolism; glutathione biosynthesis; glutathione from L-cysteine and L-glutamate: step 2/2.</text>
</comment>
<dbReference type="AlphaFoldDB" id="B1BV13"/>
<dbReference type="Proteomes" id="UP000005337">
    <property type="component" value="Unassembled WGS sequence"/>
</dbReference>
<comment type="cofactor">
    <cofactor evidence="2">
        <name>Mg(2+)</name>
        <dbReference type="ChEBI" id="CHEBI:18420"/>
    </cofactor>
</comment>